<sequence length="135" mass="15047">MTQKQNIKEAKYLGLNIEEEFGYAQAVKVGDTIYLSGQVSLDEEGNVVGIGDMEAQIRQAYTNIKKVLKQYNASIENVVDEVIFITDMKAVSTEEVIKCRREMYSGNPVVASTVIEISRLGYTDLMVEVKCVAKV</sequence>
<evidence type="ECO:0000313" key="2">
    <source>
        <dbReference type="EMBL" id="BAY85499.1"/>
    </source>
</evidence>
<dbReference type="PANTHER" id="PTHR11803:SF58">
    <property type="entry name" value="PROTEIN HMF1-RELATED"/>
    <property type="match status" value="1"/>
</dbReference>
<dbReference type="AlphaFoldDB" id="A0A1Z4LW92"/>
<evidence type="ECO:0000256" key="1">
    <source>
        <dbReference type="ARBA" id="ARBA00010552"/>
    </source>
</evidence>
<dbReference type="EMBL" id="AP018227">
    <property type="protein sequence ID" value="BAY85499.1"/>
    <property type="molecule type" value="Genomic_DNA"/>
</dbReference>
<keyword evidence="3" id="KW-1185">Reference proteome</keyword>
<dbReference type="InterPro" id="IPR035959">
    <property type="entry name" value="RutC-like_sf"/>
</dbReference>
<reference evidence="2 3" key="1">
    <citation type="submission" date="2017-06" db="EMBL/GenBank/DDBJ databases">
        <title>Genome sequencing of cyanobaciteial culture collection at National Institute for Environmental Studies (NIES).</title>
        <authorList>
            <person name="Hirose Y."/>
            <person name="Shimura Y."/>
            <person name="Fujisawa T."/>
            <person name="Nakamura Y."/>
            <person name="Kawachi M."/>
        </authorList>
    </citation>
    <scope>NUCLEOTIDE SEQUENCE [LARGE SCALE GENOMIC DNA]</scope>
    <source>
        <strain evidence="2 3">NIES-267</strain>
    </source>
</reference>
<name>A0A1Z4LW92_9CYAN</name>
<dbReference type="OrthoDB" id="9815126at2"/>
<evidence type="ECO:0000313" key="3">
    <source>
        <dbReference type="Proteomes" id="UP000218418"/>
    </source>
</evidence>
<protein>
    <submittedName>
        <fullName evidence="2">Uncharacterized protein</fullName>
    </submittedName>
</protein>
<comment type="similarity">
    <text evidence="1">Belongs to the RutC family.</text>
</comment>
<dbReference type="PANTHER" id="PTHR11803">
    <property type="entry name" value="2-IMINOBUTANOATE/2-IMINOPROPANOATE DEAMINASE RIDA"/>
    <property type="match status" value="1"/>
</dbReference>
<dbReference type="Pfam" id="PF01042">
    <property type="entry name" value="Ribonuc_L-PSP"/>
    <property type="match status" value="1"/>
</dbReference>
<dbReference type="InterPro" id="IPR006175">
    <property type="entry name" value="YjgF/YER057c/UK114"/>
</dbReference>
<gene>
    <name evidence="2" type="ORF">NIES267_49990</name>
</gene>
<dbReference type="Gene3D" id="3.30.1330.40">
    <property type="entry name" value="RutC-like"/>
    <property type="match status" value="1"/>
</dbReference>
<accession>A0A1Z4LW92</accession>
<dbReference type="Proteomes" id="UP000218418">
    <property type="component" value="Chromosome"/>
</dbReference>
<dbReference type="CDD" id="cd00448">
    <property type="entry name" value="YjgF_YER057c_UK114_family"/>
    <property type="match status" value="1"/>
</dbReference>
<organism evidence="2 3">
    <name type="scientific">Calothrix parasitica NIES-267</name>
    <dbReference type="NCBI Taxonomy" id="1973488"/>
    <lineage>
        <taxon>Bacteria</taxon>
        <taxon>Bacillati</taxon>
        <taxon>Cyanobacteriota</taxon>
        <taxon>Cyanophyceae</taxon>
        <taxon>Nostocales</taxon>
        <taxon>Calotrichaceae</taxon>
        <taxon>Calothrix</taxon>
    </lineage>
</organism>
<dbReference type="SUPFAM" id="SSF55298">
    <property type="entry name" value="YjgF-like"/>
    <property type="match status" value="1"/>
</dbReference>
<dbReference type="GO" id="GO:0005829">
    <property type="term" value="C:cytosol"/>
    <property type="evidence" value="ECO:0007669"/>
    <property type="project" value="TreeGrafter"/>
</dbReference>
<dbReference type="GO" id="GO:0019239">
    <property type="term" value="F:deaminase activity"/>
    <property type="evidence" value="ECO:0007669"/>
    <property type="project" value="TreeGrafter"/>
</dbReference>
<proteinExistence type="inferred from homology"/>